<evidence type="ECO:0000256" key="4">
    <source>
        <dbReference type="SAM" id="MobiDB-lite"/>
    </source>
</evidence>
<keyword evidence="6" id="KW-1185">Reference proteome</keyword>
<dbReference type="HOGENOM" id="CLU_225488_0_0_5"/>
<reference evidence="5 6" key="1">
    <citation type="journal article" date="2010" name="J. Bacteriol.">
        <title>Complete genome sequence of Anaplasma marginale subsp. centrale.</title>
        <authorList>
            <person name="Herndon D.R."/>
            <person name="Palmer G.H."/>
            <person name="Shkap V."/>
            <person name="Knowles D.P. Jr."/>
            <person name="Brayton K.A."/>
        </authorList>
    </citation>
    <scope>NUCLEOTIDE SEQUENCE [LARGE SCALE GENOMIC DNA]</scope>
    <source>
        <strain evidence="5 6">Israel</strain>
    </source>
</reference>
<feature type="compositionally biased region" description="Polar residues" evidence="4">
    <location>
        <begin position="2246"/>
        <end position="2257"/>
    </location>
</feature>
<dbReference type="PROSITE" id="PS50088">
    <property type="entry name" value="ANK_REPEAT"/>
    <property type="match status" value="1"/>
</dbReference>
<feature type="region of interest" description="Disordered" evidence="4">
    <location>
        <begin position="3047"/>
        <end position="3072"/>
    </location>
</feature>
<dbReference type="RefSeq" id="WP_012880703.1">
    <property type="nucleotide sequence ID" value="NC_013532.1"/>
</dbReference>
<dbReference type="EMBL" id="CP001759">
    <property type="protein sequence ID" value="ACZ49243.1"/>
    <property type="molecule type" value="Genomic_DNA"/>
</dbReference>
<dbReference type="PANTHER" id="PTHR24198:SF165">
    <property type="entry name" value="ANKYRIN REPEAT-CONTAINING PROTEIN-RELATED"/>
    <property type="match status" value="1"/>
</dbReference>
<dbReference type="eggNOG" id="COG0666">
    <property type="taxonomic scope" value="Bacteria"/>
</dbReference>
<feature type="compositionally biased region" description="Polar residues" evidence="4">
    <location>
        <begin position="2298"/>
        <end position="2309"/>
    </location>
</feature>
<evidence type="ECO:0000256" key="1">
    <source>
        <dbReference type="ARBA" id="ARBA00022737"/>
    </source>
</evidence>
<dbReference type="SMART" id="SM00248">
    <property type="entry name" value="ANK"/>
    <property type="match status" value="12"/>
</dbReference>
<accession>D1AUL5</accession>
<organism evidence="5 6">
    <name type="scientific">Anaplasma centrale (strain Israel)</name>
    <name type="common">Anaplasma marginale subsp. centrale (strain Israel)</name>
    <dbReference type="NCBI Taxonomy" id="574556"/>
    <lineage>
        <taxon>Bacteria</taxon>
        <taxon>Pseudomonadati</taxon>
        <taxon>Pseudomonadota</taxon>
        <taxon>Alphaproteobacteria</taxon>
        <taxon>Rickettsiales</taxon>
        <taxon>Anaplasmataceae</taxon>
        <taxon>Anaplasma</taxon>
    </lineage>
</organism>
<feature type="region of interest" description="Disordered" evidence="4">
    <location>
        <begin position="645"/>
        <end position="682"/>
    </location>
</feature>
<feature type="region of interest" description="Disordered" evidence="4">
    <location>
        <begin position="2449"/>
        <end position="2473"/>
    </location>
</feature>
<feature type="compositionally biased region" description="Polar residues" evidence="4">
    <location>
        <begin position="2347"/>
        <end position="2372"/>
    </location>
</feature>
<feature type="compositionally biased region" description="Polar residues" evidence="4">
    <location>
        <begin position="2274"/>
        <end position="2291"/>
    </location>
</feature>
<feature type="compositionally biased region" description="Basic and acidic residues" evidence="4">
    <location>
        <begin position="2373"/>
        <end position="2382"/>
    </location>
</feature>
<feature type="region of interest" description="Disordered" evidence="4">
    <location>
        <begin position="3144"/>
        <end position="3195"/>
    </location>
</feature>
<feature type="compositionally biased region" description="Low complexity" evidence="4">
    <location>
        <begin position="2401"/>
        <end position="2415"/>
    </location>
</feature>
<feature type="region of interest" description="Disordered" evidence="4">
    <location>
        <begin position="2144"/>
        <end position="2219"/>
    </location>
</feature>
<feature type="compositionally biased region" description="Basic and acidic residues" evidence="4">
    <location>
        <begin position="2147"/>
        <end position="2156"/>
    </location>
</feature>
<evidence type="ECO:0000313" key="6">
    <source>
        <dbReference type="Proteomes" id="UP000000630"/>
    </source>
</evidence>
<dbReference type="PROSITE" id="PS50297">
    <property type="entry name" value="ANK_REP_REGION"/>
    <property type="match status" value="1"/>
</dbReference>
<dbReference type="KEGG" id="acn:ACIS_00669"/>
<gene>
    <name evidence="5" type="ordered locus">ACIS_00669</name>
</gene>
<feature type="compositionally biased region" description="Basic and acidic residues" evidence="4">
    <location>
        <begin position="3186"/>
        <end position="3195"/>
    </location>
</feature>
<sequence>MQGGSGDIRSELLNAIRTNDAEGVRKVLKALPVEEKAVAMCRPIFDNKPLLQYALVEGKAHPSPDAFKAILECCTPDILNTADPYSNQPAFLALEAPKEYLDAMLDTKGVNWGVSNARGDTPLAHALKGEDIEFHQQSFAKLAQLHPHVLYRVNKAGGNILHAACESGNPDKVTFAMDLRNAVSDTPLGGAASRSAADLLNHKNGLGETPLHIAYRKLSPADSAIFDQHVQSADLLAKDKEGKSVIYRAVEANNTHVYDLCNGNAGYTRELVMCALEHDNQSIIDRLTGHQAQSTPENQPDLLKECVCELLKDPERLIRCLNSENPRTDLWQDLYNKLDTNDDRAAFACCAAASAHYRLRWRLTDSISHPENPRALNENLSLALEDGHNLRNPAILGSVVSKFPASDCISTDKIAKIALENPTASTLLNMLQHANTVDAAGTILKAISQRNCSGVSAVSEMIRSSGGEQILEFLDGVSQRAALLRRLLVQDSALAEGMQSLREEVFRTTVFLAQSGDIDKMRAVFKAMPDAVYAEDPISGKSALEMASDADHVQATRFLLECHKKISRNAELSTNDEDLQHAIESITQVARVDPDTASSMIDGILQSGKAIPQSDAERILRNAAPENAHKLAAILERTYPGLTEQVSRQQAVPTRRPRGLAELYAPRQSDAGPTGAGDRSSMHRIDDDHEALQYYGLLGKYVTLIKTSSDNAHKFKTTLKDDFKTFESFKQSARADATGHSIFTLVAMHGVPTQMDLLVSRFTEVQRENLAFRANYESFSSLGSPLQCAIKSGNLSMAHHLLGKMDPSKICTQYGASKDNLLHTLVKTGNLDILFDLQRLTKCNDRELSALVTEAILQKDANGRTPIDVAFSMGEESCSTLCAFISGAVQNKDVERLLGSSTITNLALKHNNPSAIKWVFDLAKRFNTSQETKGARTRIDVLGNVDNLEALISQTVQNDNPEVHRVLLEKIQEKYPHQFPEISRQLLVYLAKNNLYNAALFNDLEKSAQSFLDAGTVDSLVKQAVEYDNPDLIKHVPPATTCLKLLNMLGNRQDPDSATPQYAALKDNMLALLLANLDEGSFNGLAREDLISHIVSHNMLKACEVCLQRSPDNRALLLDAAIRSGNIQIVEAVLNRDPDVLLRPYNAPSGGASAHAQATTSESLYAFAASVCPETDAERAMLRYLAYRTVNAVLAKDRAANTAMQSGASSQHVAPQPGFVPSSEFANTLKGMLLRHNLDLSAEDRHTLDRHASAADGNAFQQTGSENLLRIALESRDCKAAEKLLKDYISRYGREPSDSTREIINQNIGGRSILHLAALNGNHKILASLIELGGDPALTTDRGENVAHLCTQSGMKKDNGEYVFASLITNASRGSNPLNTVDANGKGILAHAASCNDKPSTVEMLELIHKNPELDSQLLKRKEGAKRNEFLHGTIASAGLRRRDDAIDTFLDNNPQVKASAKQDLSLESLARAKHLDDDTLANVLTRASMHSFSEIHPLEPASTIVGRPRNVFIEHQRTLFAAINSGTLRPHDLEHMSRVPAEAFSARDCRTGVSPIEHAIAVKNLDFIKYVLEHRIGELRPNICNAEGDNLPVQISKFVAENPDILQQDRRFAELYTNFLERCHCTTQSQSQTSVRKVLGSNARLGALCDKAAAAAGNESTLKDTLSRIEHGLQESYEPRVVSQLAAFVKDNPEFSRNSANTFRTLFSRAISDAVSARQGISDHHRRYIKELIRNSDTRKLLTNVDHEGNNALQSILNELSKSKVGIGIAKADVLQEIFTEILDSLSNEDPELLKEILLKHRNARGENCLETLAAVKPSYGIFRAIETKLGAEAIADFCDLNTILVRAANQAALQRHIYENYAVFPVGGCDAEQNVRIHQAAISGDHDAFIATMQTGGNINQLDKDGNTPLQSLLIHLVQNRGNITDGHLKTLETLVAHGAALHHKNNHGLSACDMAKELKGPLFGNENSCLQLIAQHRLRYNKLKQEAQEETEKGFVRHKERYQSAQCDISGATIAVKLGSGTLLASKLLYSDLCNRNNLSRATFDFNAGQDQGYVEKVGNKRNYVATTGTVKLTLSWKPARGPEQKVTVMVHADGKIEVAPDSIGKCGAKGEKLNFNNCRVYVGGFSLEDALRNGVWKTAPKRSAAEDLERSQQHSTTRGTEQSPSAGEQRATGHGSELDEGASPTMRDVGSEPSADGPEQSGTTYRRQRSASYPDIRSNSALPQLQNYIANVSGPHLAPRGGSSTDSISQDGSPSGDARLQAHSDAGPQRTESSQVDSAGEQHTTGHGSELDGGTSSTMWDTGSAPSADGPEQSGAAYRRQRSASYPDLTSETVSSQSSQQQNYTVGVSETSSLSRDGSFADSTSQESEAGHYSERDALLSPSAESTTFSPIAQTRAETASSAESSSLSNFESRDATLGTQHSTTAGAHDEASGAATAYDDTNNARRQHSSYSDSEQLAPSPASALQHHAAAITGQAPVALNGENAQQIAPEAREWASITGVCNNVDNYYAFNTTAASNVTSAAAALKALYDGYIQTANNGQADIKTLRETIPTKLEEHGIESRNLGTDPSVTIRNGVVQHSSAVDVPDDWTSPYGFGNNLDAEIRSELQFIADVCNKSSMDCTISMHLKHLPMLALAVQKIRNAPPTGVSSDSPSLDRQDGERVLKDITNTCMLCDEVTVTSRSSAATAVQYAQQPADELPDAGDYDDHSQSAGSTLSTVGSYTSDDEGIVIAEEDLDYIQPQRQVPAEESNGLSWDPSYDIALATDGQAVDATPDIDNVTLPPSSELSQQTADILRNLGLQDSSNALAPDASNEHQEAGPGEGAPAQTTPWQRILHVCKQAGSYFAFDIPDTCNIEDVASQLQARYQEIESSSSSGVGVGKQQQITQAINDVMSEHGAKCAVLGTPMLKITNNDIRIGDSDNTIPEGYSSPYGFGTEVDGKIGSALSAIREIARRSSNNFTMTIPLEHLPRVIEAVEAEKARPPSGITWPQLGVGNTSSIDKKGGERLLKDITNTCLHATAEIGSPQEVFSGSVQKIAAQWEKREAEQDSSIASTPGSRSRSSTACSFTSPESALALQQLPASEAQQLKSAVAGLAQGLHNAQPGSNGEEAKESGQEIAGAQQISGDVSSVGTHILRSEGWAGVATRPTTPESTLTLDKSVEYDGEQAAPGAPTPTPDVQQKEGGLERQ</sequence>
<name>D1AUL5_ANACI</name>
<feature type="region of interest" description="Disordered" evidence="4">
    <location>
        <begin position="2695"/>
        <end position="2728"/>
    </location>
</feature>
<evidence type="ECO:0000256" key="2">
    <source>
        <dbReference type="ARBA" id="ARBA00023043"/>
    </source>
</evidence>
<feature type="region of interest" description="Disordered" evidence="4">
    <location>
        <begin position="3105"/>
        <end position="3129"/>
    </location>
</feature>
<keyword evidence="2 3" id="KW-0040">ANK repeat</keyword>
<dbReference type="InterPro" id="IPR036770">
    <property type="entry name" value="Ankyrin_rpt-contain_sf"/>
</dbReference>
<feature type="compositionally biased region" description="Polar residues" evidence="4">
    <location>
        <begin position="2157"/>
        <end position="2170"/>
    </location>
</feature>
<feature type="repeat" description="ANK" evidence="3">
    <location>
        <begin position="1309"/>
        <end position="1341"/>
    </location>
</feature>
<feature type="compositionally biased region" description="Polar residues" evidence="4">
    <location>
        <begin position="2387"/>
        <end position="2397"/>
    </location>
</feature>
<dbReference type="SUPFAM" id="SSF48403">
    <property type="entry name" value="Ankyrin repeat"/>
    <property type="match status" value="4"/>
</dbReference>
<dbReference type="OrthoDB" id="7163282at2"/>
<dbReference type="Proteomes" id="UP000000630">
    <property type="component" value="Chromosome"/>
</dbReference>
<evidence type="ECO:0000313" key="5">
    <source>
        <dbReference type="EMBL" id="ACZ49243.1"/>
    </source>
</evidence>
<feature type="region of interest" description="Disordered" evidence="4">
    <location>
        <begin position="2810"/>
        <end position="2833"/>
    </location>
</feature>
<dbReference type="STRING" id="574556.ACIS_00669"/>
<dbReference type="Gene3D" id="1.25.40.20">
    <property type="entry name" value="Ankyrin repeat-containing domain"/>
    <property type="match status" value="4"/>
</dbReference>
<proteinExistence type="predicted"/>
<feature type="compositionally biased region" description="Polar residues" evidence="4">
    <location>
        <begin position="3153"/>
        <end position="3163"/>
    </location>
</feature>
<evidence type="ECO:0000256" key="3">
    <source>
        <dbReference type="PROSITE-ProRule" id="PRU00023"/>
    </source>
</evidence>
<feature type="compositionally biased region" description="Polar residues" evidence="4">
    <location>
        <begin position="3055"/>
        <end position="3072"/>
    </location>
</feature>
<dbReference type="InterPro" id="IPR002110">
    <property type="entry name" value="Ankyrin_rpt"/>
</dbReference>
<feature type="compositionally biased region" description="Polar residues" evidence="4">
    <location>
        <begin position="2716"/>
        <end position="2728"/>
    </location>
</feature>
<keyword evidence="1" id="KW-0677">Repeat</keyword>
<dbReference type="PANTHER" id="PTHR24198">
    <property type="entry name" value="ANKYRIN REPEAT AND PROTEIN KINASE DOMAIN-CONTAINING PROTEIN"/>
    <property type="match status" value="1"/>
</dbReference>
<protein>
    <submittedName>
        <fullName evidence="5">Ankyrin repeat-containing protein</fullName>
    </submittedName>
</protein>
<feature type="region of interest" description="Disordered" evidence="4">
    <location>
        <begin position="2236"/>
        <end position="2419"/>
    </location>
</feature>